<protein>
    <submittedName>
        <fullName evidence="1">Uncharacterized protein</fullName>
    </submittedName>
</protein>
<evidence type="ECO:0000313" key="1">
    <source>
        <dbReference type="EMBL" id="OGM08931.1"/>
    </source>
</evidence>
<evidence type="ECO:0000313" key="2">
    <source>
        <dbReference type="Proteomes" id="UP000176939"/>
    </source>
</evidence>
<dbReference type="EMBL" id="MGFQ01000034">
    <property type="protein sequence ID" value="OGM08931.1"/>
    <property type="molecule type" value="Genomic_DNA"/>
</dbReference>
<proteinExistence type="predicted"/>
<gene>
    <name evidence="1" type="ORF">A2Z67_05770</name>
</gene>
<dbReference type="AlphaFoldDB" id="A0A1F7X1T0"/>
<organism evidence="1 2">
    <name type="scientific">Candidatus Woesebacteria bacterium RBG_13_36_22</name>
    <dbReference type="NCBI Taxonomy" id="1802478"/>
    <lineage>
        <taxon>Bacteria</taxon>
        <taxon>Candidatus Woeseibacteriota</taxon>
    </lineage>
</organism>
<comment type="caution">
    <text evidence="1">The sequence shown here is derived from an EMBL/GenBank/DDBJ whole genome shotgun (WGS) entry which is preliminary data.</text>
</comment>
<dbReference type="Proteomes" id="UP000176939">
    <property type="component" value="Unassembled WGS sequence"/>
</dbReference>
<name>A0A1F7X1T0_9BACT</name>
<sequence>MNSIKLAEKLNMSHFSIYRIICLHRNYFEELGPIKEKKLLPGKNTKGGRPIIFIKHLNQLQINFLISLLKNTPETVKLKFKTIKSML</sequence>
<accession>A0A1F7X1T0</accession>
<reference evidence="1 2" key="1">
    <citation type="journal article" date="2016" name="Nat. Commun.">
        <title>Thousands of microbial genomes shed light on interconnected biogeochemical processes in an aquifer system.</title>
        <authorList>
            <person name="Anantharaman K."/>
            <person name="Brown C.T."/>
            <person name="Hug L.A."/>
            <person name="Sharon I."/>
            <person name="Castelle C.J."/>
            <person name="Probst A.J."/>
            <person name="Thomas B.C."/>
            <person name="Singh A."/>
            <person name="Wilkins M.J."/>
            <person name="Karaoz U."/>
            <person name="Brodie E.L."/>
            <person name="Williams K.H."/>
            <person name="Hubbard S.S."/>
            <person name="Banfield J.F."/>
        </authorList>
    </citation>
    <scope>NUCLEOTIDE SEQUENCE [LARGE SCALE GENOMIC DNA]</scope>
</reference>